<dbReference type="AlphaFoldDB" id="A0A074XQ98"/>
<dbReference type="Proteomes" id="UP000027730">
    <property type="component" value="Unassembled WGS sequence"/>
</dbReference>
<dbReference type="GeneID" id="25413027"/>
<name>A0A074XQ98_9PEZI</name>
<dbReference type="EMBL" id="KL584703">
    <property type="protein sequence ID" value="KEQ76781.1"/>
    <property type="molecule type" value="Genomic_DNA"/>
</dbReference>
<keyword evidence="1" id="KW-0812">Transmembrane</keyword>
<sequence length="123" mass="13609">MPTLDEVNADGNDRELALRSRETLVERTGSRVPASLMRTFGKAISRGTLLLPACQDLHLRDPREDDPGFQSGVMARQGIVVASFGSYMWAVIPTTCLHLWMAAIVCHTARKALILVRNRGTFN</sequence>
<reference evidence="2 3" key="1">
    <citation type="journal article" date="2014" name="BMC Genomics">
        <title>Genome sequencing of four Aureobasidium pullulans varieties: biotechnological potential, stress tolerance, and description of new species.</title>
        <authorList>
            <person name="Gostin Ar C."/>
            <person name="Ohm R.A."/>
            <person name="Kogej T."/>
            <person name="Sonjak S."/>
            <person name="Turk M."/>
            <person name="Zajc J."/>
            <person name="Zalar P."/>
            <person name="Grube M."/>
            <person name="Sun H."/>
            <person name="Han J."/>
            <person name="Sharma A."/>
            <person name="Chiniquy J."/>
            <person name="Ngan C.Y."/>
            <person name="Lipzen A."/>
            <person name="Barry K."/>
            <person name="Grigoriev I.V."/>
            <person name="Gunde-Cimerman N."/>
        </authorList>
    </citation>
    <scope>NUCLEOTIDE SEQUENCE [LARGE SCALE GENOMIC DNA]</scope>
    <source>
        <strain evidence="2 3">CBS 147.97</strain>
    </source>
</reference>
<gene>
    <name evidence="2" type="ORF">M436DRAFT_60595</name>
</gene>
<keyword evidence="1" id="KW-0472">Membrane</keyword>
<keyword evidence="3" id="KW-1185">Reference proteome</keyword>
<dbReference type="RefSeq" id="XP_013431039.1">
    <property type="nucleotide sequence ID" value="XM_013575585.1"/>
</dbReference>
<proteinExistence type="predicted"/>
<protein>
    <submittedName>
        <fullName evidence="2">Uncharacterized protein</fullName>
    </submittedName>
</protein>
<organism evidence="2 3">
    <name type="scientific">Aureobasidium namibiae CBS 147.97</name>
    <dbReference type="NCBI Taxonomy" id="1043004"/>
    <lineage>
        <taxon>Eukaryota</taxon>
        <taxon>Fungi</taxon>
        <taxon>Dikarya</taxon>
        <taxon>Ascomycota</taxon>
        <taxon>Pezizomycotina</taxon>
        <taxon>Dothideomycetes</taxon>
        <taxon>Dothideomycetidae</taxon>
        <taxon>Dothideales</taxon>
        <taxon>Saccotheciaceae</taxon>
        <taxon>Aureobasidium</taxon>
    </lineage>
</organism>
<feature type="transmembrane region" description="Helical" evidence="1">
    <location>
        <begin position="87"/>
        <end position="109"/>
    </location>
</feature>
<keyword evidence="1" id="KW-1133">Transmembrane helix</keyword>
<accession>A0A074XQ98</accession>
<evidence type="ECO:0000313" key="2">
    <source>
        <dbReference type="EMBL" id="KEQ76781.1"/>
    </source>
</evidence>
<evidence type="ECO:0000256" key="1">
    <source>
        <dbReference type="SAM" id="Phobius"/>
    </source>
</evidence>
<evidence type="ECO:0000313" key="3">
    <source>
        <dbReference type="Proteomes" id="UP000027730"/>
    </source>
</evidence>
<dbReference type="HOGENOM" id="CLU_2014814_0_0_1"/>